<dbReference type="HOGENOM" id="CLU_028200_3_5_1"/>
<evidence type="ECO:0000259" key="7">
    <source>
        <dbReference type="Pfam" id="PF20684"/>
    </source>
</evidence>
<comment type="similarity">
    <text evidence="5">Belongs to the SAT4 family.</text>
</comment>
<dbReference type="PANTHER" id="PTHR33048:SF167">
    <property type="entry name" value="INTEGRAL MEMBRANE PROTEIN"/>
    <property type="match status" value="1"/>
</dbReference>
<keyword evidence="3 6" id="KW-1133">Transmembrane helix</keyword>
<dbReference type="OMA" id="HAEDGIM"/>
<dbReference type="eggNOG" id="ENOG502SNI4">
    <property type="taxonomic scope" value="Eukaryota"/>
</dbReference>
<evidence type="ECO:0000256" key="4">
    <source>
        <dbReference type="ARBA" id="ARBA00023136"/>
    </source>
</evidence>
<reference evidence="9" key="1">
    <citation type="journal article" date="2005" name="Nature">
        <title>Sequencing of Aspergillus nidulans and comparative analysis with A. fumigatus and A. oryzae.</title>
        <authorList>
            <person name="Galagan J.E."/>
            <person name="Calvo S.E."/>
            <person name="Cuomo C."/>
            <person name="Ma L.J."/>
            <person name="Wortman J.R."/>
            <person name="Batzoglou S."/>
            <person name="Lee S.I."/>
            <person name="Basturkmen M."/>
            <person name="Spevak C.C."/>
            <person name="Clutterbuck J."/>
            <person name="Kapitonov V."/>
            <person name="Jurka J."/>
            <person name="Scazzocchio C."/>
            <person name="Farman M."/>
            <person name="Butler J."/>
            <person name="Purcell S."/>
            <person name="Harris S."/>
            <person name="Braus G.H."/>
            <person name="Draht O."/>
            <person name="Busch S."/>
            <person name="D'Enfert C."/>
            <person name="Bouchier C."/>
            <person name="Goldman G.H."/>
            <person name="Bell-Pedersen D."/>
            <person name="Griffiths-Jones S."/>
            <person name="Doonan J.H."/>
            <person name="Yu J."/>
            <person name="Vienken K."/>
            <person name="Pain A."/>
            <person name="Freitag M."/>
            <person name="Selker E.U."/>
            <person name="Archer D.B."/>
            <person name="Penalva M.A."/>
            <person name="Oakley B.R."/>
            <person name="Momany M."/>
            <person name="Tanaka T."/>
            <person name="Kumagai T."/>
            <person name="Asai K."/>
            <person name="Machida M."/>
            <person name="Nierman W.C."/>
            <person name="Denning D.W."/>
            <person name="Caddick M."/>
            <person name="Hynes M."/>
            <person name="Paoletti M."/>
            <person name="Fischer R."/>
            <person name="Miller B."/>
            <person name="Dyer P."/>
            <person name="Sachs M.S."/>
            <person name="Osmani S.A."/>
            <person name="Birren B.W."/>
        </authorList>
    </citation>
    <scope>NUCLEOTIDE SEQUENCE [LARGE SCALE GENOMIC DNA]</scope>
    <source>
        <strain evidence="9">FGSC A4 / ATCC 38163 / CBS 112.46 / NRRL 194 / M139</strain>
    </source>
</reference>
<feature type="transmembrane region" description="Helical" evidence="6">
    <location>
        <begin position="158"/>
        <end position="178"/>
    </location>
</feature>
<dbReference type="KEGG" id="ani:ANIA_01317"/>
<feature type="transmembrane region" description="Helical" evidence="6">
    <location>
        <begin position="65"/>
        <end position="88"/>
    </location>
</feature>
<proteinExistence type="inferred from homology"/>
<dbReference type="PANTHER" id="PTHR33048">
    <property type="entry name" value="PTH11-LIKE INTEGRAL MEMBRANE PROTEIN (AFU_ORTHOLOGUE AFUA_5G11245)"/>
    <property type="match status" value="1"/>
</dbReference>
<keyword evidence="2 6" id="KW-0812">Transmembrane</keyword>
<accession>C8VS64</accession>
<dbReference type="AlphaFoldDB" id="Q5BDR3"/>
<comment type="subcellular location">
    <subcellularLocation>
        <location evidence="1">Membrane</location>
        <topology evidence="1">Multi-pass membrane protein</topology>
    </subcellularLocation>
</comment>
<name>Q5BDR3_EMENI</name>
<keyword evidence="9" id="KW-1185">Reference proteome</keyword>
<evidence type="ECO:0000256" key="2">
    <source>
        <dbReference type="ARBA" id="ARBA00022692"/>
    </source>
</evidence>
<gene>
    <name evidence="8" type="ORF">ANIA_01317</name>
</gene>
<dbReference type="InterPro" id="IPR049326">
    <property type="entry name" value="Rhodopsin_dom_fungi"/>
</dbReference>
<dbReference type="OrthoDB" id="5022096at2759"/>
<dbReference type="GO" id="GO:0016020">
    <property type="term" value="C:membrane"/>
    <property type="evidence" value="ECO:0007669"/>
    <property type="project" value="UniProtKB-SubCell"/>
</dbReference>
<dbReference type="RefSeq" id="XP_658921.1">
    <property type="nucleotide sequence ID" value="XM_653829.1"/>
</dbReference>
<sequence>MVALRCYVRAFILRRFHAEDGIMVVCGVCCIGFMACLVGESKVGMGQYLAAIEKQDHRGKLTQWIWWRSLVVALGISLAKISVGLFLLRFTAQNKWLKWFNIGSAAWDSELRAKESTKCFTLPVFLGIGRSNAYFLYATLPIFMFYNVQVNKRSKMSLMGILGLGYFACAAAIVKTVFQTRYFFDKEAYRVELAVGIIAASFPTIKPLVKSIIGSTRGQSSRSYGRSHKHTGEAYGLNSHALSALSPNLHDQEEDKYRVQIHAKYPSLSASEDGSEENLARDRRQIPLNLGIVQTTEVIVHTEDSADLNMGSAMMGPRRTIEDRI</sequence>
<accession>Q5BDR3</accession>
<feature type="transmembrane region" description="Helical" evidence="6">
    <location>
        <begin position="21"/>
        <end position="45"/>
    </location>
</feature>
<evidence type="ECO:0000256" key="6">
    <source>
        <dbReference type="SAM" id="Phobius"/>
    </source>
</evidence>
<reference evidence="9" key="2">
    <citation type="journal article" date="2009" name="Fungal Genet. Biol.">
        <title>The 2008 update of the Aspergillus nidulans genome annotation: a community effort.</title>
        <authorList>
            <person name="Wortman J.R."/>
            <person name="Gilsenan J.M."/>
            <person name="Joardar V."/>
            <person name="Deegan J."/>
            <person name="Clutterbuck J."/>
            <person name="Andersen M.R."/>
            <person name="Archer D."/>
            <person name="Bencina M."/>
            <person name="Braus G."/>
            <person name="Coutinho P."/>
            <person name="von Dohren H."/>
            <person name="Doonan J."/>
            <person name="Driessen A.J."/>
            <person name="Durek P."/>
            <person name="Espeso E."/>
            <person name="Fekete E."/>
            <person name="Flipphi M."/>
            <person name="Estrada C.G."/>
            <person name="Geysens S."/>
            <person name="Goldman G."/>
            <person name="de Groot P.W."/>
            <person name="Hansen K."/>
            <person name="Harris S.D."/>
            <person name="Heinekamp T."/>
            <person name="Helmstaedt K."/>
            <person name="Henrissat B."/>
            <person name="Hofmann G."/>
            <person name="Homan T."/>
            <person name="Horio T."/>
            <person name="Horiuchi H."/>
            <person name="James S."/>
            <person name="Jones M."/>
            <person name="Karaffa L."/>
            <person name="Karanyi Z."/>
            <person name="Kato M."/>
            <person name="Keller N."/>
            <person name="Kelly D.E."/>
            <person name="Kiel J.A."/>
            <person name="Kim J.M."/>
            <person name="van der Klei I.J."/>
            <person name="Klis F.M."/>
            <person name="Kovalchuk A."/>
            <person name="Krasevec N."/>
            <person name="Kubicek C.P."/>
            <person name="Liu B."/>
            <person name="Maccabe A."/>
            <person name="Meyer V."/>
            <person name="Mirabito P."/>
            <person name="Miskei M."/>
            <person name="Mos M."/>
            <person name="Mullins J."/>
            <person name="Nelson D.R."/>
            <person name="Nielsen J."/>
            <person name="Oakley B.R."/>
            <person name="Osmani S.A."/>
            <person name="Pakula T."/>
            <person name="Paszewski A."/>
            <person name="Paulsen I."/>
            <person name="Pilsyk S."/>
            <person name="Pocsi I."/>
            <person name="Punt P.J."/>
            <person name="Ram A.F."/>
            <person name="Ren Q."/>
            <person name="Robellet X."/>
            <person name="Robson G."/>
            <person name="Seiboth B."/>
            <person name="van Solingen P."/>
            <person name="Specht T."/>
            <person name="Sun J."/>
            <person name="Taheri-Talesh N."/>
            <person name="Takeshita N."/>
            <person name="Ussery D."/>
            <person name="vanKuyk P.A."/>
            <person name="Visser H."/>
            <person name="van de Vondervoort P.J."/>
            <person name="de Vries R.P."/>
            <person name="Walton J."/>
            <person name="Xiang X."/>
            <person name="Xiong Y."/>
            <person name="Zeng A.P."/>
            <person name="Brandt B.W."/>
            <person name="Cornell M.J."/>
            <person name="van den Hondel C.A."/>
            <person name="Visser J."/>
            <person name="Oliver S.G."/>
            <person name="Turner G."/>
        </authorList>
    </citation>
    <scope>GENOME REANNOTATION</scope>
    <source>
        <strain evidence="9">FGSC A4 / ATCC 38163 / CBS 112.46 / NRRL 194 / M139</strain>
    </source>
</reference>
<dbReference type="Proteomes" id="UP000000560">
    <property type="component" value="Chromosome VIII"/>
</dbReference>
<dbReference type="GeneID" id="2877095"/>
<protein>
    <recommendedName>
        <fullName evidence="7">Rhodopsin domain-containing protein</fullName>
    </recommendedName>
</protein>
<keyword evidence="4 6" id="KW-0472">Membrane</keyword>
<evidence type="ECO:0000256" key="1">
    <source>
        <dbReference type="ARBA" id="ARBA00004141"/>
    </source>
</evidence>
<evidence type="ECO:0000256" key="5">
    <source>
        <dbReference type="ARBA" id="ARBA00038359"/>
    </source>
</evidence>
<dbReference type="InterPro" id="IPR052337">
    <property type="entry name" value="SAT4-like"/>
</dbReference>
<dbReference type="InParanoid" id="Q5BDR3"/>
<feature type="domain" description="Rhodopsin" evidence="7">
    <location>
        <begin position="4"/>
        <end position="103"/>
    </location>
</feature>
<evidence type="ECO:0000313" key="9">
    <source>
        <dbReference type="Proteomes" id="UP000000560"/>
    </source>
</evidence>
<evidence type="ECO:0000256" key="3">
    <source>
        <dbReference type="ARBA" id="ARBA00022989"/>
    </source>
</evidence>
<dbReference type="Pfam" id="PF20684">
    <property type="entry name" value="Fung_rhodopsin"/>
    <property type="match status" value="2"/>
</dbReference>
<feature type="domain" description="Rhodopsin" evidence="7">
    <location>
        <begin position="105"/>
        <end position="210"/>
    </location>
</feature>
<feature type="transmembrane region" description="Helical" evidence="6">
    <location>
        <begin position="120"/>
        <end position="146"/>
    </location>
</feature>
<evidence type="ECO:0000313" key="8">
    <source>
        <dbReference type="EMBL" id="CBF87729.1"/>
    </source>
</evidence>
<dbReference type="EMBL" id="BN001308">
    <property type="protein sequence ID" value="CBF87729.1"/>
    <property type="molecule type" value="Genomic_DNA"/>
</dbReference>
<organism evidence="8 9">
    <name type="scientific">Emericella nidulans (strain FGSC A4 / ATCC 38163 / CBS 112.46 / NRRL 194 / M139)</name>
    <name type="common">Aspergillus nidulans</name>
    <dbReference type="NCBI Taxonomy" id="227321"/>
    <lineage>
        <taxon>Eukaryota</taxon>
        <taxon>Fungi</taxon>
        <taxon>Dikarya</taxon>
        <taxon>Ascomycota</taxon>
        <taxon>Pezizomycotina</taxon>
        <taxon>Eurotiomycetes</taxon>
        <taxon>Eurotiomycetidae</taxon>
        <taxon>Eurotiales</taxon>
        <taxon>Aspergillaceae</taxon>
        <taxon>Aspergillus</taxon>
        <taxon>Aspergillus subgen. Nidulantes</taxon>
    </lineage>
</organism>